<comment type="caution">
    <text evidence="12">Was originally thought to be a dihydrodipicolinate synthase (DHDPS), catalyzing the condensation of (S)-aspartate-beta-semialdehyde [(S)-ASA] and pyruvate to dihydrodipicolinate (DHDP). However, it was shown in E.coli that the product of the enzymatic reaction is not dihydrodipicolinate but in fact (4S)-4-hydroxy-2,3,4,5-tetrahydro-(2S)-dipicolinic acid (HTPA), and that the consecutive dehydration reaction leading to DHDP is not spontaneous but catalyzed by DapB.</text>
</comment>
<evidence type="ECO:0000313" key="14">
    <source>
        <dbReference type="EMBL" id="ALJ90853.1"/>
    </source>
</evidence>
<keyword evidence="6 12" id="KW-0028">Amino-acid biosynthesis</keyword>
<gene>
    <name evidence="12" type="primary">dapA</name>
    <name evidence="14" type="ORF">TO73_1005</name>
</gene>
<dbReference type="CDD" id="cd00950">
    <property type="entry name" value="DHDPS"/>
    <property type="match status" value="1"/>
</dbReference>
<evidence type="ECO:0000256" key="8">
    <source>
        <dbReference type="ARBA" id="ARBA00023154"/>
    </source>
</evidence>
<evidence type="ECO:0000256" key="2">
    <source>
        <dbReference type="ARBA" id="ARBA00005120"/>
    </source>
</evidence>
<comment type="catalytic activity">
    <reaction evidence="11 12">
        <text>L-aspartate 4-semialdehyde + pyruvate = (2S,4S)-4-hydroxy-2,3,4,5-tetrahydrodipicolinate + H2O + H(+)</text>
        <dbReference type="Rhea" id="RHEA:34171"/>
        <dbReference type="ChEBI" id="CHEBI:15361"/>
        <dbReference type="ChEBI" id="CHEBI:15377"/>
        <dbReference type="ChEBI" id="CHEBI:15378"/>
        <dbReference type="ChEBI" id="CHEBI:67139"/>
        <dbReference type="ChEBI" id="CHEBI:537519"/>
        <dbReference type="EC" id="4.3.3.7"/>
    </reaction>
</comment>
<keyword evidence="15" id="KW-1185">Reference proteome</keyword>
<feature type="site" description="Part of a proton relay during catalysis" evidence="12">
    <location>
        <position position="122"/>
    </location>
</feature>
<evidence type="ECO:0000256" key="1">
    <source>
        <dbReference type="ARBA" id="ARBA00003294"/>
    </source>
</evidence>
<keyword evidence="7 12" id="KW-0220">Diaminopimelate biosynthesis</keyword>
<comment type="subcellular location">
    <subcellularLocation>
        <location evidence="12">Cytoplasm</location>
    </subcellularLocation>
</comment>
<dbReference type="Gene3D" id="3.20.20.70">
    <property type="entry name" value="Aldolase class I"/>
    <property type="match status" value="1"/>
</dbReference>
<dbReference type="Proteomes" id="UP000058660">
    <property type="component" value="Chromosome"/>
</dbReference>
<proteinExistence type="inferred from homology"/>
<keyword evidence="5 12" id="KW-0963">Cytoplasm</keyword>
<evidence type="ECO:0000256" key="6">
    <source>
        <dbReference type="ARBA" id="ARBA00022605"/>
    </source>
</evidence>
<dbReference type="NCBIfam" id="TIGR00674">
    <property type="entry name" value="dapA"/>
    <property type="match status" value="1"/>
</dbReference>
<comment type="subunit">
    <text evidence="12">Homotetramer; dimer of dimers.</text>
</comment>
<keyword evidence="10 12" id="KW-0704">Schiff base</keyword>
<evidence type="ECO:0000256" key="5">
    <source>
        <dbReference type="ARBA" id="ARBA00022490"/>
    </source>
</evidence>
<feature type="active site" description="Schiff-base intermediate with substrate" evidence="12">
    <location>
        <position position="178"/>
    </location>
</feature>
<evidence type="ECO:0000313" key="15">
    <source>
        <dbReference type="Proteomes" id="UP000058660"/>
    </source>
</evidence>
<comment type="similarity">
    <text evidence="3 12 13">Belongs to the DapA family.</text>
</comment>
<feature type="binding site" evidence="12">
    <location>
        <position position="60"/>
    </location>
    <ligand>
        <name>pyruvate</name>
        <dbReference type="ChEBI" id="CHEBI:15361"/>
    </ligand>
</feature>
<feature type="site" description="Part of a proton relay during catalysis" evidence="12">
    <location>
        <position position="59"/>
    </location>
</feature>
<name>A0ABN4IKT7_THEA5</name>
<dbReference type="InterPro" id="IPR013785">
    <property type="entry name" value="Aldolase_TIM"/>
</dbReference>
<dbReference type="NCBIfam" id="TIGR02313">
    <property type="entry name" value="HpaI-NOT-DapA"/>
    <property type="match status" value="1"/>
</dbReference>
<evidence type="ECO:0000256" key="13">
    <source>
        <dbReference type="PIRNR" id="PIRNR001365"/>
    </source>
</evidence>
<dbReference type="PRINTS" id="PR00146">
    <property type="entry name" value="DHPICSNTHASE"/>
</dbReference>
<dbReference type="InterPro" id="IPR012691">
    <property type="entry name" value="HpaI_NOT_DapA"/>
</dbReference>
<evidence type="ECO:0000256" key="7">
    <source>
        <dbReference type="ARBA" id="ARBA00022915"/>
    </source>
</evidence>
<comment type="pathway">
    <text evidence="2 12">Amino-acid biosynthesis; L-lysine biosynthesis via DAP pathway; (S)-tetrahydrodipicolinate from L-aspartate: step 3/4.</text>
</comment>
<sequence>MPATGGLFILKGERSPMFRGSIPPLITPFRQGRIDEEALRRLVERVIQGGSHGVSVGGTTGEPGTQTLEERKRVIRLAVEAAAGRVPVLAGTGSLRLEETLELTRYAREVGAAGAMVIVPYYVKPNQEGLYRYFAEVARAVPDFPLVLYNIPGRSGVEIAPKTVARLRRDFPNIIGLKHSSKDLEYVSHLLQEAGRDFLVFCGLESLTLPMMSLGAVGTIAATANWLPKEVALLCERALAGDYGGAREVHYYLLEANEAIFWDTNPIPLKTVLSWMGLCEKEWRLPLAPTTPEVEERLRRMAERYGLLGGEA</sequence>
<dbReference type="Pfam" id="PF00701">
    <property type="entry name" value="DHDPS"/>
    <property type="match status" value="1"/>
</dbReference>
<reference evidence="15" key="1">
    <citation type="journal article" date="2015" name="PLoS ONE">
        <title>Complete Genome Sequence of Thermus aquaticus Y51MC23.</title>
        <authorList>
            <person name="Brumm P.J."/>
            <person name="Monsma S."/>
            <person name="Keough B."/>
            <person name="Jasinovica S."/>
            <person name="Ferguson E."/>
            <person name="Schoenfeld T."/>
            <person name="Lodes M."/>
            <person name="Mead D.A."/>
        </authorList>
    </citation>
    <scope>NUCLEOTIDE SEQUENCE [LARGE SCALE GENOMIC DNA]</scope>
    <source>
        <strain evidence="15">BAA-2747 / Y51MC23</strain>
    </source>
</reference>
<keyword evidence="9 12" id="KW-0456">Lyase</keyword>
<dbReference type="SUPFAM" id="SSF51569">
    <property type="entry name" value="Aldolase"/>
    <property type="match status" value="1"/>
</dbReference>
<dbReference type="EC" id="4.3.3.7" evidence="4 12"/>
<feature type="binding site" evidence="12">
    <location>
        <position position="220"/>
    </location>
    <ligand>
        <name>pyruvate</name>
        <dbReference type="ChEBI" id="CHEBI:15361"/>
    </ligand>
</feature>
<organism evidence="14 15">
    <name type="scientific">Thermus aquaticus (strain ATCC BAA-2747 / Y51MC23)</name>
    <dbReference type="NCBI Taxonomy" id="498848"/>
    <lineage>
        <taxon>Bacteria</taxon>
        <taxon>Thermotogati</taxon>
        <taxon>Deinococcota</taxon>
        <taxon>Deinococci</taxon>
        <taxon>Thermales</taxon>
        <taxon>Thermaceae</taxon>
        <taxon>Thermus</taxon>
    </lineage>
</organism>
<dbReference type="EMBL" id="CP010822">
    <property type="protein sequence ID" value="ALJ90853.1"/>
    <property type="molecule type" value="Genomic_DNA"/>
</dbReference>
<feature type="active site" description="Proton donor/acceptor" evidence="12">
    <location>
        <position position="149"/>
    </location>
</feature>
<evidence type="ECO:0000256" key="10">
    <source>
        <dbReference type="ARBA" id="ARBA00023270"/>
    </source>
</evidence>
<comment type="function">
    <text evidence="1 12">Catalyzes the condensation of (S)-aspartate-beta-semialdehyde [(S)-ASA] and pyruvate to 4-hydroxy-tetrahydrodipicolinate (HTPA).</text>
</comment>
<protein>
    <recommendedName>
        <fullName evidence="4 12">4-hydroxy-tetrahydrodipicolinate synthase</fullName>
        <shortName evidence="12">HTPA synthase</shortName>
        <ecNumber evidence="4 12">4.3.3.7</ecNumber>
    </recommendedName>
</protein>
<dbReference type="PANTHER" id="PTHR12128:SF66">
    <property type="entry name" value="4-HYDROXY-2-OXOGLUTARATE ALDOLASE, MITOCHONDRIAL"/>
    <property type="match status" value="1"/>
</dbReference>
<evidence type="ECO:0000256" key="4">
    <source>
        <dbReference type="ARBA" id="ARBA00012086"/>
    </source>
</evidence>
<evidence type="ECO:0000256" key="3">
    <source>
        <dbReference type="ARBA" id="ARBA00007592"/>
    </source>
</evidence>
<dbReference type="InterPro" id="IPR005263">
    <property type="entry name" value="DapA"/>
</dbReference>
<evidence type="ECO:0000256" key="11">
    <source>
        <dbReference type="ARBA" id="ARBA00047836"/>
    </source>
</evidence>
<dbReference type="SMART" id="SM01130">
    <property type="entry name" value="DHDPS"/>
    <property type="match status" value="1"/>
</dbReference>
<evidence type="ECO:0000256" key="9">
    <source>
        <dbReference type="ARBA" id="ARBA00023239"/>
    </source>
</evidence>
<accession>A0ABN4IKT7</accession>
<dbReference type="PROSITE" id="PS00666">
    <property type="entry name" value="DHDPS_2"/>
    <property type="match status" value="1"/>
</dbReference>
<keyword evidence="8 12" id="KW-0457">Lysine biosynthesis</keyword>
<dbReference type="PANTHER" id="PTHR12128">
    <property type="entry name" value="DIHYDRODIPICOLINATE SYNTHASE"/>
    <property type="match status" value="1"/>
</dbReference>
<dbReference type="InterPro" id="IPR020625">
    <property type="entry name" value="Schiff_base-form_aldolases_AS"/>
</dbReference>
<dbReference type="GO" id="GO:0008840">
    <property type="term" value="F:4-hydroxy-tetrahydrodipicolinate synthase activity"/>
    <property type="evidence" value="ECO:0007669"/>
    <property type="project" value="UniProtKB-EC"/>
</dbReference>
<dbReference type="PIRSF" id="PIRSF001365">
    <property type="entry name" value="DHDPS"/>
    <property type="match status" value="1"/>
</dbReference>
<evidence type="ECO:0000256" key="12">
    <source>
        <dbReference type="HAMAP-Rule" id="MF_00418"/>
    </source>
</evidence>
<dbReference type="InterPro" id="IPR002220">
    <property type="entry name" value="DapA-like"/>
</dbReference>
<dbReference type="HAMAP" id="MF_00418">
    <property type="entry name" value="DapA"/>
    <property type="match status" value="1"/>
</dbReference>